<dbReference type="InterPro" id="IPR018371">
    <property type="entry name" value="Chitin-binding_1_CS"/>
</dbReference>
<keyword evidence="3" id="KW-0611">Plant defense</keyword>
<dbReference type="Pfam" id="PF00187">
    <property type="entry name" value="Chitin_bind_1"/>
    <property type="match status" value="1"/>
</dbReference>
<dbReference type="CDD" id="cd00325">
    <property type="entry name" value="chitinase_GH19"/>
    <property type="match status" value="1"/>
</dbReference>
<dbReference type="Gene3D" id="3.30.60.10">
    <property type="entry name" value="Endochitinase-like"/>
    <property type="match status" value="1"/>
</dbReference>
<evidence type="ECO:0000256" key="8">
    <source>
        <dbReference type="SAM" id="SignalP"/>
    </source>
</evidence>
<gene>
    <name evidence="10" type="primary">Chia4_3</name>
</gene>
<dbReference type="InterPro" id="IPR001002">
    <property type="entry name" value="Chitin-bd_1"/>
</dbReference>
<dbReference type="GO" id="GO:0006032">
    <property type="term" value="P:chitin catabolic process"/>
    <property type="evidence" value="ECO:0007669"/>
    <property type="project" value="InterPro"/>
</dbReference>
<feature type="domain" description="Chitin-binding type-1" evidence="9">
    <location>
        <begin position="42"/>
        <end position="77"/>
    </location>
</feature>
<keyword evidence="1 7" id="KW-0147">Chitin-binding</keyword>
<evidence type="ECO:0000256" key="5">
    <source>
        <dbReference type="PIRSR" id="PIRSR001060-1"/>
    </source>
</evidence>
<proteinExistence type="evidence at transcript level"/>
<dbReference type="PROSITE" id="PS50941">
    <property type="entry name" value="CHIT_BIND_I_2"/>
    <property type="match status" value="1"/>
</dbReference>
<feature type="disulfide bond" evidence="6 7">
    <location>
        <begin position="47"/>
        <end position="59"/>
    </location>
</feature>
<dbReference type="PANTHER" id="PTHR22595">
    <property type="entry name" value="CHITINASE-RELATED"/>
    <property type="match status" value="1"/>
</dbReference>
<accession>A0A5C0ZSC5</accession>
<comment type="caution">
    <text evidence="7">Lacks conserved residue(s) required for the propagation of feature annotation.</text>
</comment>
<dbReference type="InterPro" id="IPR016283">
    <property type="entry name" value="Glyco_hydro_19"/>
</dbReference>
<dbReference type="PROSITE" id="PS00773">
    <property type="entry name" value="CHITINASE_19_1"/>
    <property type="match status" value="1"/>
</dbReference>
<evidence type="ECO:0000256" key="4">
    <source>
        <dbReference type="ARBA" id="ARBA00023157"/>
    </source>
</evidence>
<evidence type="ECO:0000256" key="7">
    <source>
        <dbReference type="PROSITE-ProRule" id="PRU00261"/>
    </source>
</evidence>
<dbReference type="Pfam" id="PF00182">
    <property type="entry name" value="Glyco_hydro_19"/>
    <property type="match status" value="1"/>
</dbReference>
<dbReference type="SUPFAM" id="SSF53955">
    <property type="entry name" value="Lysozyme-like"/>
    <property type="match status" value="1"/>
</dbReference>
<keyword evidence="2 8" id="KW-0732">Signal</keyword>
<evidence type="ECO:0000256" key="2">
    <source>
        <dbReference type="ARBA" id="ARBA00022729"/>
    </source>
</evidence>
<organism evidence="10">
    <name type="scientific">Pinus banksiana</name>
    <name type="common">Jack pine</name>
    <name type="synonym">Pinus divaricata</name>
    <dbReference type="NCBI Taxonomy" id="3353"/>
    <lineage>
        <taxon>Eukaryota</taxon>
        <taxon>Viridiplantae</taxon>
        <taxon>Streptophyta</taxon>
        <taxon>Embryophyta</taxon>
        <taxon>Tracheophyta</taxon>
        <taxon>Spermatophyta</taxon>
        <taxon>Pinopsida</taxon>
        <taxon>Pinidae</taxon>
        <taxon>Conifers I</taxon>
        <taxon>Pinales</taxon>
        <taxon>Pinaceae</taxon>
        <taxon>Pinus</taxon>
        <taxon>Pinus subgen. Pinus</taxon>
    </lineage>
</organism>
<dbReference type="GO" id="GO:0004568">
    <property type="term" value="F:chitinase activity"/>
    <property type="evidence" value="ECO:0007669"/>
    <property type="project" value="InterPro"/>
</dbReference>
<dbReference type="CDD" id="cd00035">
    <property type="entry name" value="ChtBD1"/>
    <property type="match status" value="1"/>
</dbReference>
<evidence type="ECO:0000259" key="9">
    <source>
        <dbReference type="PROSITE" id="PS50941"/>
    </source>
</evidence>
<evidence type="ECO:0000313" key="10">
    <source>
        <dbReference type="EMBL" id="QEL09520.1"/>
    </source>
</evidence>
<feature type="chain" id="PRO_5023104877" evidence="8">
    <location>
        <begin position="22"/>
        <end position="293"/>
    </location>
</feature>
<feature type="disulfide bond" evidence="6">
    <location>
        <begin position="261"/>
        <end position="293"/>
    </location>
</feature>
<feature type="active site" description="Proton donor" evidence="5">
    <location>
        <position position="154"/>
    </location>
</feature>
<evidence type="ECO:0000256" key="3">
    <source>
        <dbReference type="ARBA" id="ARBA00022821"/>
    </source>
</evidence>
<dbReference type="GO" id="GO:0008061">
    <property type="term" value="F:chitin binding"/>
    <property type="evidence" value="ECO:0007669"/>
    <property type="project" value="UniProtKB-UniRule"/>
</dbReference>
<dbReference type="GO" id="GO:0005975">
    <property type="term" value="P:carbohydrate metabolic process"/>
    <property type="evidence" value="ECO:0007669"/>
    <property type="project" value="InterPro"/>
</dbReference>
<evidence type="ECO:0000256" key="6">
    <source>
        <dbReference type="PIRSR" id="PIRSR001060-2"/>
    </source>
</evidence>
<dbReference type="InterPro" id="IPR000726">
    <property type="entry name" value="Glyco_hydro_19_cat"/>
</dbReference>
<dbReference type="Gene3D" id="3.30.20.10">
    <property type="entry name" value="Endochitinase, domain 2"/>
    <property type="match status" value="1"/>
</dbReference>
<evidence type="ECO:0000256" key="1">
    <source>
        <dbReference type="ARBA" id="ARBA00022669"/>
    </source>
</evidence>
<protein>
    <submittedName>
        <fullName evidence="10">Class IV chitinase</fullName>
    </submittedName>
</protein>
<dbReference type="EMBL" id="MK521180">
    <property type="protein sequence ID" value="QEL09520.1"/>
    <property type="molecule type" value="mRNA"/>
</dbReference>
<dbReference type="Gene3D" id="1.10.530.10">
    <property type="match status" value="1"/>
</dbReference>
<feature type="signal peptide" evidence="8">
    <location>
        <begin position="1"/>
        <end position="21"/>
    </location>
</feature>
<dbReference type="AlphaFoldDB" id="A0A5C0ZSC5"/>
<dbReference type="FunFam" id="3.30.20.10:FF:000001">
    <property type="entry name" value="Endochitinase (Chitinase)"/>
    <property type="match status" value="1"/>
</dbReference>
<dbReference type="GO" id="GO:0016998">
    <property type="term" value="P:cell wall macromolecule catabolic process"/>
    <property type="evidence" value="ECO:0007669"/>
    <property type="project" value="InterPro"/>
</dbReference>
<dbReference type="PANTHER" id="PTHR22595:SF79">
    <property type="entry name" value="CHITINASE 12"/>
    <property type="match status" value="1"/>
</dbReference>
<feature type="disulfide bond" evidence="6">
    <location>
        <begin position="110"/>
        <end position="159"/>
    </location>
</feature>
<dbReference type="GO" id="GO:0050832">
    <property type="term" value="P:defense response to fungus"/>
    <property type="evidence" value="ECO:0007669"/>
    <property type="project" value="UniProtKB-ARBA"/>
</dbReference>
<dbReference type="PRINTS" id="PR00451">
    <property type="entry name" value="CHITINBINDNG"/>
</dbReference>
<dbReference type="SUPFAM" id="SSF57016">
    <property type="entry name" value="Plant lectins/antimicrobial peptides"/>
    <property type="match status" value="1"/>
</dbReference>
<dbReference type="PIRSF" id="PIRSF001060">
    <property type="entry name" value="Endochitinase"/>
    <property type="match status" value="1"/>
</dbReference>
<feature type="disulfide bond" evidence="6">
    <location>
        <begin position="171"/>
        <end position="180"/>
    </location>
</feature>
<keyword evidence="4 6" id="KW-1015">Disulfide bond</keyword>
<feature type="disulfide bond" evidence="6 7">
    <location>
        <begin position="52"/>
        <end position="66"/>
    </location>
</feature>
<name>A0A5C0ZSC5_PINBN</name>
<dbReference type="InterPro" id="IPR036861">
    <property type="entry name" value="Endochitinase-like_sf"/>
</dbReference>
<dbReference type="PROSITE" id="PS00026">
    <property type="entry name" value="CHIT_BIND_I_1"/>
    <property type="match status" value="1"/>
</dbReference>
<dbReference type="PROSITE" id="PS00774">
    <property type="entry name" value="CHITINASE_19_2"/>
    <property type="match status" value="1"/>
</dbReference>
<reference evidence="10" key="1">
    <citation type="submission" date="2019-02" db="EMBL/GenBank/DDBJ databases">
        <authorList>
            <person name="Peery R."/>
            <person name="Mahon E.L."/>
            <person name="Cullingham C.I."/>
            <person name="McAllister C.H."/>
            <person name="Cooke J.E.K."/>
        </authorList>
    </citation>
    <scope>NUCLEOTIDE SEQUENCE</scope>
</reference>
<dbReference type="SMART" id="SM00270">
    <property type="entry name" value="ChtBD1"/>
    <property type="match status" value="1"/>
</dbReference>
<dbReference type="InterPro" id="IPR023346">
    <property type="entry name" value="Lysozyme-like_dom_sf"/>
</dbReference>
<sequence>MATVLVLVQLLLGVIVNVVNAESVANIVSRSFFDSILNAPTLANCSCAIGLCCSKWGYCGNTASYCGDGCQSGSCYNQSGGSSTGRHGGAGAIISSSFFDGLAGGAASSCEGKGFYTYKAFVAASSAYSVFGTTGSSDDQKRELAAFFANVMHETGGLCYINEVNPGSIYCDSSSNTWPCASGKSYHGRGPLQLSWNYNYGAAGEDIGFDGLNHPEEVALDAIISFRTGVWFWMKNSNCHSAITSGQGFGATIKAINSMECNGGNTAAVNSRINYYTKFCSELGVDPGTKLSC</sequence>